<gene>
    <name evidence="1" type="ORF">EHE19_001500</name>
</gene>
<keyword evidence="2" id="KW-1185">Reference proteome</keyword>
<dbReference type="Proteomes" id="UP000306409">
    <property type="component" value="Chromosome"/>
</dbReference>
<accession>A0A4U7JBG4</accession>
<dbReference type="KEGG" id="rher:EHE19_001500"/>
<organism evidence="1 2">
    <name type="scientific">Ruminiclostridium herbifermentans</name>
    <dbReference type="NCBI Taxonomy" id="2488810"/>
    <lineage>
        <taxon>Bacteria</taxon>
        <taxon>Bacillati</taxon>
        <taxon>Bacillota</taxon>
        <taxon>Clostridia</taxon>
        <taxon>Eubacteriales</taxon>
        <taxon>Oscillospiraceae</taxon>
        <taxon>Ruminiclostridium</taxon>
    </lineage>
</organism>
<evidence type="ECO:0000313" key="2">
    <source>
        <dbReference type="Proteomes" id="UP000306409"/>
    </source>
</evidence>
<sequence length="71" mass="8301">MAIDLQNLTKIDLYCPFRHDYCVMECALFHKESAFSGHCSIFNTKDLLIIQRKTYDLLECINDNLQNINNS</sequence>
<dbReference type="AlphaFoldDB" id="A0A4U7JBG4"/>
<name>A0A4U7JBG4_9FIRM</name>
<evidence type="ECO:0000313" key="1">
    <source>
        <dbReference type="EMBL" id="QNU67249.1"/>
    </source>
</evidence>
<proteinExistence type="predicted"/>
<reference evidence="1 2" key="1">
    <citation type="submission" date="2020-09" db="EMBL/GenBank/DDBJ databases">
        <title>Characterization and genome sequencing of Ruminiclostridium sp. nov. MA18.</title>
        <authorList>
            <person name="Rettenmaier R."/>
            <person name="Kowollik M.-L."/>
            <person name="Liebl W."/>
            <person name="Zverlov V."/>
        </authorList>
    </citation>
    <scope>NUCLEOTIDE SEQUENCE [LARGE SCALE GENOMIC DNA]</scope>
    <source>
        <strain evidence="1 2">MA18</strain>
    </source>
</reference>
<dbReference type="EMBL" id="CP061336">
    <property type="protein sequence ID" value="QNU67249.1"/>
    <property type="molecule type" value="Genomic_DNA"/>
</dbReference>
<dbReference type="RefSeq" id="WP_137699042.1">
    <property type="nucleotide sequence ID" value="NZ_CP061336.1"/>
</dbReference>
<protein>
    <submittedName>
        <fullName evidence="1">Uncharacterized protein</fullName>
    </submittedName>
</protein>